<dbReference type="InterPro" id="IPR036412">
    <property type="entry name" value="HAD-like_sf"/>
</dbReference>
<evidence type="ECO:0000256" key="10">
    <source>
        <dbReference type="ARBA" id="ARBA00022989"/>
    </source>
</evidence>
<dbReference type="InterPro" id="IPR059000">
    <property type="entry name" value="ATPase_P-type_domA"/>
</dbReference>
<keyword evidence="16" id="KW-1185">Reference proteome</keyword>
<dbReference type="InterPro" id="IPR023298">
    <property type="entry name" value="ATPase_P-typ_TM_dom_sf"/>
</dbReference>
<sequence>MAENRCYEPDCDDGDCHNPEHFNFICFDPNCEDIHCENKQHFDKQLLKDYQANADLSVYNHREEIDYDEDVDINICGCPDCADDHDHNHDHEHHHGHEDEDSCSDPDCGCHDEHGHGHEHEHHHGHEDEDSCSDPDCGCHDEHGHGHEHEHHHGHEDEDSCSDPDCGCHDEHGHGHEHEHHHGHEDEDSCSDPDCGCHDEHGHGHEHEHHHGHEDEDSCSDPDCGCHDEHEHHHEHEEKDTCSDPDCGCHDHDDDDVEISICGCPDCADDDHDHDHGHDHGHSNEELLAEGKPLIVNRPIQIIVASGILFAAGHILEFLSFNSTIVTLVFMCAAIIAGYEIAGMAYRSLVKRHTVGPAMLMCIACVASFIIGHPEEGAAVTFLYYIAEFLEDYAEHRAKRSIKSLVEIAPETARVKVGDSEVEKNVDDVNIGDIVIVKPGDKVPLDGNVISGSSSINQASITGESVPVHKEVGDEVFSGTVNEDGYFEMVVTKKAKDSVISKIVTLVKRSQLNRSETESLVEKVAKYYTPVMMVAALCVALIPPVLLGQPLVDWVYKALSLLVISCPCAFLISTPVGMVSAITSATRNGVLIKGSTYVEEMRDIKAVIFDKTGTLTEGKLELSEIEVVSDSVSEEEVVKIAASLEHGSSHPIAQAIVNYATMKDIEFEEIDDFKNVPGKGIIGVIGGEQYYAANESLIEGSAFEISHDDVNKYSVEGKTVIFVGNSKELLAIITVSDKIRNNAAEVIADLNKQGVQTVMLTGDNKLAARNVANQIGIKYVYSNLMPEDKLNILDTIRNKFGNVAMVGDGINDAPALARSNIGIAMGAAGSDVAIETADVALMQDDISKLPYLFSLSRKTMGIIKQNISVAIAVKLLCVVLAIMGIITLMMSVGFGDLGLTLLVILNSFRIGMVKDPLF</sequence>
<evidence type="ECO:0000256" key="12">
    <source>
        <dbReference type="ARBA" id="ARBA00023136"/>
    </source>
</evidence>
<dbReference type="SFLD" id="SFLDG00002">
    <property type="entry name" value="C1.7:_P-type_atpase_like"/>
    <property type="match status" value="1"/>
</dbReference>
<protein>
    <submittedName>
        <fullName evidence="15">Heavy metal-translocating P-type ATPase</fullName>
    </submittedName>
</protein>
<evidence type="ECO:0000256" key="9">
    <source>
        <dbReference type="ARBA" id="ARBA00022967"/>
    </source>
</evidence>
<evidence type="ECO:0000256" key="1">
    <source>
        <dbReference type="ARBA" id="ARBA00004651"/>
    </source>
</evidence>
<dbReference type="KEGG" id="mmil:sm9_1796"/>
<proteinExistence type="inferred from homology"/>
<dbReference type="PRINTS" id="PR00941">
    <property type="entry name" value="CDATPASE"/>
</dbReference>
<evidence type="ECO:0000256" key="13">
    <source>
        <dbReference type="SAM" id="Phobius"/>
    </source>
</evidence>
<evidence type="ECO:0000256" key="8">
    <source>
        <dbReference type="ARBA" id="ARBA00022840"/>
    </source>
</evidence>
<dbReference type="SUPFAM" id="SSF81665">
    <property type="entry name" value="Calcium ATPase, transmembrane domain M"/>
    <property type="match status" value="1"/>
</dbReference>
<dbReference type="NCBIfam" id="TIGR01525">
    <property type="entry name" value="ATPase-IB_hvy"/>
    <property type="match status" value="1"/>
</dbReference>
<evidence type="ECO:0000256" key="7">
    <source>
        <dbReference type="ARBA" id="ARBA00022741"/>
    </source>
</evidence>
<keyword evidence="7" id="KW-0547">Nucleotide-binding</keyword>
<dbReference type="SUPFAM" id="SSF56784">
    <property type="entry name" value="HAD-like"/>
    <property type="match status" value="1"/>
</dbReference>
<keyword evidence="9" id="KW-1278">Translocase</keyword>
<dbReference type="RefSeq" id="WP_058739792.1">
    <property type="nucleotide sequence ID" value="NZ_CP011266.1"/>
</dbReference>
<dbReference type="InterPro" id="IPR018303">
    <property type="entry name" value="ATPase_P-typ_P_site"/>
</dbReference>
<dbReference type="InterPro" id="IPR001757">
    <property type="entry name" value="P_typ_ATPase"/>
</dbReference>
<dbReference type="InterPro" id="IPR051014">
    <property type="entry name" value="Cation_Transport_ATPase_IB"/>
</dbReference>
<reference evidence="15 16" key="1">
    <citation type="submission" date="2015-04" db="EMBL/GenBank/DDBJ databases">
        <title>The complete genome sequence of the rumen methanogen Methanobrevibacter millerae SM9.</title>
        <authorList>
            <person name="Leahy S.C."/>
            <person name="Kelly W.J."/>
            <person name="Pacheco D.M."/>
            <person name="Li D."/>
            <person name="Altermann E."/>
            <person name="Attwood G.T."/>
        </authorList>
    </citation>
    <scope>NUCLEOTIDE SEQUENCE [LARGE SCALE GENOMIC DNA]</scope>
    <source>
        <strain evidence="15 16">SM9</strain>
    </source>
</reference>
<dbReference type="PANTHER" id="PTHR48085:SF5">
    <property type="entry name" value="CADMIUM_ZINC-TRANSPORTING ATPASE HMA4-RELATED"/>
    <property type="match status" value="1"/>
</dbReference>
<dbReference type="InterPro" id="IPR044492">
    <property type="entry name" value="P_typ_ATPase_HD_dom"/>
</dbReference>
<gene>
    <name evidence="15" type="ORF">sm9_1796</name>
</gene>
<keyword evidence="3" id="KW-0813">Transport</keyword>
<dbReference type="Proteomes" id="UP000067738">
    <property type="component" value="Chromosome"/>
</dbReference>
<keyword evidence="11" id="KW-0406">Ion transport</keyword>
<feature type="domain" description="P-type ATPase A" evidence="14">
    <location>
        <begin position="408"/>
        <end position="508"/>
    </location>
</feature>
<keyword evidence="8" id="KW-0067">ATP-binding</keyword>
<dbReference type="GO" id="GO:0046872">
    <property type="term" value="F:metal ion binding"/>
    <property type="evidence" value="ECO:0007669"/>
    <property type="project" value="UniProtKB-KW"/>
</dbReference>
<keyword evidence="4" id="KW-1003">Cell membrane</keyword>
<feature type="transmembrane region" description="Helical" evidence="13">
    <location>
        <begin position="325"/>
        <end position="342"/>
    </location>
</feature>
<evidence type="ECO:0000313" key="16">
    <source>
        <dbReference type="Proteomes" id="UP000067738"/>
    </source>
</evidence>
<dbReference type="GO" id="GO:0015086">
    <property type="term" value="F:cadmium ion transmembrane transporter activity"/>
    <property type="evidence" value="ECO:0007669"/>
    <property type="project" value="TreeGrafter"/>
</dbReference>
<keyword evidence="10 13" id="KW-1133">Transmembrane helix</keyword>
<dbReference type="InterPro" id="IPR023214">
    <property type="entry name" value="HAD_sf"/>
</dbReference>
<keyword evidence="6" id="KW-0479">Metal-binding</keyword>
<evidence type="ECO:0000313" key="15">
    <source>
        <dbReference type="EMBL" id="ALT69563.1"/>
    </source>
</evidence>
<keyword evidence="5 13" id="KW-0812">Transmembrane</keyword>
<dbReference type="PROSITE" id="PS00154">
    <property type="entry name" value="ATPASE_E1_E2"/>
    <property type="match status" value="1"/>
</dbReference>
<dbReference type="SUPFAM" id="SSF81653">
    <property type="entry name" value="Calcium ATPase, transduction domain A"/>
    <property type="match status" value="1"/>
</dbReference>
<dbReference type="NCBIfam" id="TIGR01494">
    <property type="entry name" value="ATPase_P-type"/>
    <property type="match status" value="1"/>
</dbReference>
<dbReference type="GO" id="GO:0005886">
    <property type="term" value="C:plasma membrane"/>
    <property type="evidence" value="ECO:0007669"/>
    <property type="project" value="UniProtKB-SubCell"/>
</dbReference>
<evidence type="ECO:0000256" key="11">
    <source>
        <dbReference type="ARBA" id="ARBA00023065"/>
    </source>
</evidence>
<evidence type="ECO:0000256" key="5">
    <source>
        <dbReference type="ARBA" id="ARBA00022692"/>
    </source>
</evidence>
<evidence type="ECO:0000259" key="14">
    <source>
        <dbReference type="Pfam" id="PF00122"/>
    </source>
</evidence>
<dbReference type="Pfam" id="PF00122">
    <property type="entry name" value="E1-E2_ATPase"/>
    <property type="match status" value="1"/>
</dbReference>
<dbReference type="InterPro" id="IPR023299">
    <property type="entry name" value="ATPase_P-typ_cyto_dom_N"/>
</dbReference>
<evidence type="ECO:0000256" key="2">
    <source>
        <dbReference type="ARBA" id="ARBA00006024"/>
    </source>
</evidence>
<comment type="similarity">
    <text evidence="2">Belongs to the cation transport ATPase (P-type) (TC 3.A.3) family. Type IB subfamily.</text>
</comment>
<dbReference type="OrthoDB" id="8588at2157"/>
<dbReference type="GO" id="GO:0016887">
    <property type="term" value="F:ATP hydrolysis activity"/>
    <property type="evidence" value="ECO:0007669"/>
    <property type="project" value="InterPro"/>
</dbReference>
<dbReference type="Gene3D" id="3.40.50.1000">
    <property type="entry name" value="HAD superfamily/HAD-like"/>
    <property type="match status" value="1"/>
</dbReference>
<dbReference type="SFLD" id="SFLDF00027">
    <property type="entry name" value="p-type_atpase"/>
    <property type="match status" value="1"/>
</dbReference>
<dbReference type="GO" id="GO:0019829">
    <property type="term" value="F:ATPase-coupled monoatomic cation transmembrane transporter activity"/>
    <property type="evidence" value="ECO:0007669"/>
    <property type="project" value="InterPro"/>
</dbReference>
<feature type="transmembrane region" description="Helical" evidence="13">
    <location>
        <begin position="300"/>
        <end position="319"/>
    </location>
</feature>
<evidence type="ECO:0000256" key="3">
    <source>
        <dbReference type="ARBA" id="ARBA00022448"/>
    </source>
</evidence>
<dbReference type="Gene3D" id="2.70.150.10">
    <property type="entry name" value="Calcium-transporting ATPase, cytoplasmic transduction domain A"/>
    <property type="match status" value="1"/>
</dbReference>
<dbReference type="AlphaFoldDB" id="A0A0U3CIE6"/>
<dbReference type="SFLD" id="SFLDS00003">
    <property type="entry name" value="Haloacid_Dehalogenase"/>
    <property type="match status" value="1"/>
</dbReference>
<dbReference type="FunFam" id="2.70.150.10:FF:000002">
    <property type="entry name" value="Copper-transporting ATPase 1, putative"/>
    <property type="match status" value="1"/>
</dbReference>
<evidence type="ECO:0000256" key="4">
    <source>
        <dbReference type="ARBA" id="ARBA00022475"/>
    </source>
</evidence>
<dbReference type="PATRIC" id="fig|230361.4.peg.1858"/>
<dbReference type="InterPro" id="IPR008250">
    <property type="entry name" value="ATPase_P-typ_transduc_dom_A_sf"/>
</dbReference>
<accession>A0A0U3CIE6</accession>
<dbReference type="EMBL" id="CP011266">
    <property type="protein sequence ID" value="ALT69563.1"/>
    <property type="molecule type" value="Genomic_DNA"/>
</dbReference>
<keyword evidence="12 13" id="KW-0472">Membrane</keyword>
<dbReference type="Gene3D" id="3.40.1110.10">
    <property type="entry name" value="Calcium-transporting ATPase, cytoplasmic domain N"/>
    <property type="match status" value="1"/>
</dbReference>
<dbReference type="InterPro" id="IPR027256">
    <property type="entry name" value="P-typ_ATPase_IB"/>
</dbReference>
<dbReference type="PRINTS" id="PR00119">
    <property type="entry name" value="CATATPASE"/>
</dbReference>
<dbReference type="GeneID" id="26736741"/>
<dbReference type="NCBIfam" id="TIGR01512">
    <property type="entry name" value="ATPase-IB2_Cd"/>
    <property type="match status" value="1"/>
</dbReference>
<dbReference type="GO" id="GO:0005524">
    <property type="term" value="F:ATP binding"/>
    <property type="evidence" value="ECO:0007669"/>
    <property type="project" value="UniProtKB-KW"/>
</dbReference>
<comment type="subcellular location">
    <subcellularLocation>
        <location evidence="1">Cell membrane</location>
        <topology evidence="1">Multi-pass membrane protein</topology>
    </subcellularLocation>
</comment>
<feature type="transmembrane region" description="Helical" evidence="13">
    <location>
        <begin position="558"/>
        <end position="583"/>
    </location>
</feature>
<feature type="transmembrane region" description="Helical" evidence="13">
    <location>
        <begin position="867"/>
        <end position="886"/>
    </location>
</feature>
<name>A0A0U3CIE6_9EURY</name>
<feature type="transmembrane region" description="Helical" evidence="13">
    <location>
        <begin position="527"/>
        <end position="546"/>
    </location>
</feature>
<organism evidence="15 16">
    <name type="scientific">Methanobrevibacter millerae</name>
    <dbReference type="NCBI Taxonomy" id="230361"/>
    <lineage>
        <taxon>Archaea</taxon>
        <taxon>Methanobacteriati</taxon>
        <taxon>Methanobacteriota</taxon>
        <taxon>Methanomada group</taxon>
        <taxon>Methanobacteria</taxon>
        <taxon>Methanobacteriales</taxon>
        <taxon>Methanobacteriaceae</taxon>
        <taxon>Methanobrevibacter</taxon>
    </lineage>
</organism>
<dbReference type="Pfam" id="PF00702">
    <property type="entry name" value="Hydrolase"/>
    <property type="match status" value="1"/>
</dbReference>
<evidence type="ECO:0000256" key="6">
    <source>
        <dbReference type="ARBA" id="ARBA00022723"/>
    </source>
</evidence>
<dbReference type="PANTHER" id="PTHR48085">
    <property type="entry name" value="CADMIUM/ZINC-TRANSPORTING ATPASE HMA2-RELATED"/>
    <property type="match status" value="1"/>
</dbReference>
<dbReference type="FunFam" id="3.40.50.1000:FF:000020">
    <property type="entry name" value="Probable cation-transporting P-type ATPase"/>
    <property type="match status" value="1"/>
</dbReference>